<dbReference type="Proteomes" id="UP001207468">
    <property type="component" value="Unassembled WGS sequence"/>
</dbReference>
<gene>
    <name evidence="1" type="ORF">F5148DRAFT_1179483</name>
</gene>
<name>A0ACC0UFE3_9AGAM</name>
<comment type="caution">
    <text evidence="1">The sequence shown here is derived from an EMBL/GenBank/DDBJ whole genome shotgun (WGS) entry which is preliminary data.</text>
</comment>
<keyword evidence="2" id="KW-1185">Reference proteome</keyword>
<reference evidence="1" key="1">
    <citation type="submission" date="2021-03" db="EMBL/GenBank/DDBJ databases">
        <title>Evolutionary priming and transition to the ectomycorrhizal habit in an iconic lineage of mushroom-forming fungi: is preadaptation a requirement?</title>
        <authorList>
            <consortium name="DOE Joint Genome Institute"/>
            <person name="Looney B.P."/>
            <person name="Miyauchi S."/>
            <person name="Morin E."/>
            <person name="Drula E."/>
            <person name="Courty P.E."/>
            <person name="Chicoki N."/>
            <person name="Fauchery L."/>
            <person name="Kohler A."/>
            <person name="Kuo A."/>
            <person name="LaButti K."/>
            <person name="Pangilinan J."/>
            <person name="Lipzen A."/>
            <person name="Riley R."/>
            <person name="Andreopoulos W."/>
            <person name="He G."/>
            <person name="Johnson J."/>
            <person name="Barry K.W."/>
            <person name="Grigoriev I.V."/>
            <person name="Nagy L."/>
            <person name="Hibbett D."/>
            <person name="Henrissat B."/>
            <person name="Matheny P.B."/>
            <person name="Labbe J."/>
            <person name="Martin A.F."/>
        </authorList>
    </citation>
    <scope>NUCLEOTIDE SEQUENCE</scope>
    <source>
        <strain evidence="1">BPL698</strain>
    </source>
</reference>
<organism evidence="1 2">
    <name type="scientific">Russula earlei</name>
    <dbReference type="NCBI Taxonomy" id="71964"/>
    <lineage>
        <taxon>Eukaryota</taxon>
        <taxon>Fungi</taxon>
        <taxon>Dikarya</taxon>
        <taxon>Basidiomycota</taxon>
        <taxon>Agaricomycotina</taxon>
        <taxon>Agaricomycetes</taxon>
        <taxon>Russulales</taxon>
        <taxon>Russulaceae</taxon>
        <taxon>Russula</taxon>
    </lineage>
</organism>
<proteinExistence type="predicted"/>
<protein>
    <submittedName>
        <fullName evidence="1">Uncharacterized protein</fullName>
    </submittedName>
</protein>
<evidence type="ECO:0000313" key="2">
    <source>
        <dbReference type="Proteomes" id="UP001207468"/>
    </source>
</evidence>
<accession>A0ACC0UFE3</accession>
<dbReference type="EMBL" id="JAGFNK010000042">
    <property type="protein sequence ID" value="KAI9510454.1"/>
    <property type="molecule type" value="Genomic_DNA"/>
</dbReference>
<sequence length="107" mass="12356">MFFPASVFFFFFLFLSFSLLSLPLTRYSHVGVTRCCSKLPPHAMIQSPHSILEWQDSRVFPRARFHALSCVRVFSFFLSFHARSRSLIPHGGGAFFLLFIFISHPLP</sequence>
<evidence type="ECO:0000313" key="1">
    <source>
        <dbReference type="EMBL" id="KAI9510454.1"/>
    </source>
</evidence>